<evidence type="ECO:0000313" key="1">
    <source>
        <dbReference type="EMBL" id="OQU90122.1"/>
    </source>
</evidence>
<sequence length="227" mass="24906">MAALAENPDVLPNAVLARATPDPQVLAHAIHARESVYRVFSVKDIGDGKARVFSGSGFAIRMHGKKCLILTCEHVLRADDGALIDPRKGDTLIVRKMSSTGGISDFPARVCYNNQLADLAVIEATGITEGEPLMLDESAIVLGTTAVAVGYCDVPDYGWTRMPTVSTGVTTYSRHVRMSRGLGRWSRAWRDGWRGRRHRYQAPHSDTGYLHLESTWRDEAVATSARQ</sequence>
<dbReference type="Proteomes" id="UP000000768">
    <property type="component" value="Chromosome 2"/>
</dbReference>
<dbReference type="Gramene" id="OQU90122">
    <property type="protein sequence ID" value="OQU90122"/>
    <property type="gene ID" value="SORBI_3002G344201"/>
</dbReference>
<organism evidence="1 2">
    <name type="scientific">Sorghum bicolor</name>
    <name type="common">Sorghum</name>
    <name type="synonym">Sorghum vulgare</name>
    <dbReference type="NCBI Taxonomy" id="4558"/>
    <lineage>
        <taxon>Eukaryota</taxon>
        <taxon>Viridiplantae</taxon>
        <taxon>Streptophyta</taxon>
        <taxon>Embryophyta</taxon>
        <taxon>Tracheophyta</taxon>
        <taxon>Spermatophyta</taxon>
        <taxon>Magnoliopsida</taxon>
        <taxon>Liliopsida</taxon>
        <taxon>Poales</taxon>
        <taxon>Poaceae</taxon>
        <taxon>PACMAD clade</taxon>
        <taxon>Panicoideae</taxon>
        <taxon>Andropogonodae</taxon>
        <taxon>Andropogoneae</taxon>
        <taxon>Sorghinae</taxon>
        <taxon>Sorghum</taxon>
    </lineage>
</organism>
<dbReference type="Gene3D" id="2.40.10.10">
    <property type="entry name" value="Trypsin-like serine proteases"/>
    <property type="match status" value="1"/>
</dbReference>
<gene>
    <name evidence="1" type="ORF">SORBI_3002G344201</name>
</gene>
<dbReference type="InterPro" id="IPR009003">
    <property type="entry name" value="Peptidase_S1_PA"/>
</dbReference>
<name>A0A1W0W6X1_SORBI</name>
<dbReference type="Pfam" id="PF13365">
    <property type="entry name" value="Trypsin_2"/>
    <property type="match status" value="1"/>
</dbReference>
<evidence type="ECO:0008006" key="3">
    <source>
        <dbReference type="Google" id="ProtNLM"/>
    </source>
</evidence>
<accession>A0A1W0W6X1</accession>
<proteinExistence type="predicted"/>
<dbReference type="STRING" id="4558.A0A1W0W6X1"/>
<dbReference type="EMBL" id="CM000761">
    <property type="protein sequence ID" value="OQU90122.1"/>
    <property type="molecule type" value="Genomic_DNA"/>
</dbReference>
<evidence type="ECO:0000313" key="2">
    <source>
        <dbReference type="Proteomes" id="UP000000768"/>
    </source>
</evidence>
<protein>
    <recommendedName>
        <fullName evidence="3">Serine protease</fullName>
    </recommendedName>
</protein>
<reference evidence="2" key="2">
    <citation type="journal article" date="2018" name="Plant J.">
        <title>The Sorghum bicolor reference genome: improved assembly, gene annotations, a transcriptome atlas, and signatures of genome organization.</title>
        <authorList>
            <person name="McCormick R.F."/>
            <person name="Truong S.K."/>
            <person name="Sreedasyam A."/>
            <person name="Jenkins J."/>
            <person name="Shu S."/>
            <person name="Sims D."/>
            <person name="Kennedy M."/>
            <person name="Amirebrahimi M."/>
            <person name="Weers B.D."/>
            <person name="McKinley B."/>
            <person name="Mattison A."/>
            <person name="Morishige D.T."/>
            <person name="Grimwood J."/>
            <person name="Schmutz J."/>
            <person name="Mullet J.E."/>
        </authorList>
    </citation>
    <scope>NUCLEOTIDE SEQUENCE [LARGE SCALE GENOMIC DNA]</scope>
    <source>
        <strain evidence="2">cv. BTx623</strain>
    </source>
</reference>
<dbReference type="AlphaFoldDB" id="A0A1W0W6X1"/>
<dbReference type="InParanoid" id="A0A1W0W6X1"/>
<dbReference type="SUPFAM" id="SSF50494">
    <property type="entry name" value="Trypsin-like serine proteases"/>
    <property type="match status" value="1"/>
</dbReference>
<dbReference type="InterPro" id="IPR043504">
    <property type="entry name" value="Peptidase_S1_PA_chymotrypsin"/>
</dbReference>
<reference evidence="1 2" key="1">
    <citation type="journal article" date="2009" name="Nature">
        <title>The Sorghum bicolor genome and the diversification of grasses.</title>
        <authorList>
            <person name="Paterson A.H."/>
            <person name="Bowers J.E."/>
            <person name="Bruggmann R."/>
            <person name="Dubchak I."/>
            <person name="Grimwood J."/>
            <person name="Gundlach H."/>
            <person name="Haberer G."/>
            <person name="Hellsten U."/>
            <person name="Mitros T."/>
            <person name="Poliakov A."/>
            <person name="Schmutz J."/>
            <person name="Spannagl M."/>
            <person name="Tang H."/>
            <person name="Wang X."/>
            <person name="Wicker T."/>
            <person name="Bharti A.K."/>
            <person name="Chapman J."/>
            <person name="Feltus F.A."/>
            <person name="Gowik U."/>
            <person name="Grigoriev I.V."/>
            <person name="Lyons E."/>
            <person name="Maher C.A."/>
            <person name="Martis M."/>
            <person name="Narechania A."/>
            <person name="Otillar R.P."/>
            <person name="Penning B.W."/>
            <person name="Salamov A.A."/>
            <person name="Wang Y."/>
            <person name="Zhang L."/>
            <person name="Carpita N.C."/>
            <person name="Freeling M."/>
            <person name="Gingle A.R."/>
            <person name="Hash C.T."/>
            <person name="Keller B."/>
            <person name="Klein P."/>
            <person name="Kresovich S."/>
            <person name="McCann M.C."/>
            <person name="Ming R."/>
            <person name="Peterson D.G."/>
            <person name="Mehboob-ur-Rahman"/>
            <person name="Ware D."/>
            <person name="Westhoff P."/>
            <person name="Mayer K.F."/>
            <person name="Messing J."/>
            <person name="Rokhsar D.S."/>
        </authorList>
    </citation>
    <scope>NUCLEOTIDE SEQUENCE [LARGE SCALE GENOMIC DNA]</scope>
    <source>
        <strain evidence="2">cv. BTx623</strain>
    </source>
</reference>
<keyword evidence="2" id="KW-1185">Reference proteome</keyword>